<keyword evidence="2" id="KW-0812">Transmembrane</keyword>
<keyword evidence="2" id="KW-0472">Membrane</keyword>
<feature type="signal peptide" evidence="3">
    <location>
        <begin position="1"/>
        <end position="22"/>
    </location>
</feature>
<dbReference type="Pfam" id="PF06394">
    <property type="entry name" value="Pepsin-I3"/>
    <property type="match status" value="1"/>
</dbReference>
<evidence type="ECO:0000259" key="4">
    <source>
        <dbReference type="Pfam" id="PF06394"/>
    </source>
</evidence>
<sequence>LIAASLIFVAIAIHIDYRDGNSGDDDCGDYSDDNELTGGLECKVVNGTKLYIGGEFKRELTATEQKQLQLYEAQWQKVEEVEVMDCSEERTKIYPFVNIDATDDSLNICYNDSKCHKVLHSNDHPADVAFLENLNNVNDGSKYCKLHKIEYHRLEKSRGFVQNKWHLRCSDSFKDEYTSAMENCRSARNEKRKETQKPPKSTPLPKSKEQPKSTEQPKLKEQPESKEPLKSKKPPERESKSHRDAAREEQLLAVVIGVTILISLCLVLLLAVRFYYAVLTERTSGNAIDDSLSSTSSTSSDSST</sequence>
<reference evidence="6" key="1">
    <citation type="submission" date="2017-02" db="UniProtKB">
        <authorList>
            <consortium name="WormBaseParasite"/>
        </authorList>
    </citation>
    <scope>IDENTIFICATION</scope>
</reference>
<dbReference type="SUPFAM" id="SSF55149">
    <property type="entry name" value="Pepsin inhibitor-3"/>
    <property type="match status" value="1"/>
</dbReference>
<accession>A0A0M3HUX0</accession>
<evidence type="ECO:0000256" key="3">
    <source>
        <dbReference type="SAM" id="SignalP"/>
    </source>
</evidence>
<protein>
    <submittedName>
        <fullName evidence="6">Pepsin-I3 domain-containing protein</fullName>
    </submittedName>
</protein>
<dbReference type="AlphaFoldDB" id="A0A0M3HUX0"/>
<name>A0A0M3HUX0_ASCLU</name>
<organism evidence="5 6">
    <name type="scientific">Ascaris lumbricoides</name>
    <name type="common">Giant roundworm</name>
    <dbReference type="NCBI Taxonomy" id="6252"/>
    <lineage>
        <taxon>Eukaryota</taxon>
        <taxon>Metazoa</taxon>
        <taxon>Ecdysozoa</taxon>
        <taxon>Nematoda</taxon>
        <taxon>Chromadorea</taxon>
        <taxon>Rhabditida</taxon>
        <taxon>Spirurina</taxon>
        <taxon>Ascaridomorpha</taxon>
        <taxon>Ascaridoidea</taxon>
        <taxon>Ascarididae</taxon>
        <taxon>Ascaris</taxon>
    </lineage>
</organism>
<evidence type="ECO:0000256" key="2">
    <source>
        <dbReference type="SAM" id="Phobius"/>
    </source>
</evidence>
<evidence type="ECO:0000313" key="6">
    <source>
        <dbReference type="WBParaSite" id="ALUE_0000665301-mRNA-1"/>
    </source>
</evidence>
<keyword evidence="3" id="KW-0732">Signal</keyword>
<feature type="domain" description="Pepsin inhibitor-3-like repeated" evidence="4">
    <location>
        <begin position="41"/>
        <end position="77"/>
    </location>
</feature>
<feature type="transmembrane region" description="Helical" evidence="2">
    <location>
        <begin position="251"/>
        <end position="276"/>
    </location>
</feature>
<evidence type="ECO:0000256" key="1">
    <source>
        <dbReference type="SAM" id="MobiDB-lite"/>
    </source>
</evidence>
<proteinExistence type="predicted"/>
<keyword evidence="5" id="KW-1185">Reference proteome</keyword>
<dbReference type="WBParaSite" id="ALUE_0000665301-mRNA-1">
    <property type="protein sequence ID" value="ALUE_0000665301-mRNA-1"/>
    <property type="gene ID" value="ALUE_0000665301"/>
</dbReference>
<feature type="compositionally biased region" description="Basic and acidic residues" evidence="1">
    <location>
        <begin position="185"/>
        <end position="197"/>
    </location>
</feature>
<feature type="compositionally biased region" description="Basic and acidic residues" evidence="1">
    <location>
        <begin position="206"/>
        <end position="245"/>
    </location>
</feature>
<evidence type="ECO:0000313" key="5">
    <source>
        <dbReference type="Proteomes" id="UP000036681"/>
    </source>
</evidence>
<feature type="region of interest" description="Disordered" evidence="1">
    <location>
        <begin position="184"/>
        <end position="245"/>
    </location>
</feature>
<dbReference type="InterPro" id="IPR010480">
    <property type="entry name" value="Pepsin-I3"/>
</dbReference>
<feature type="chain" id="PRO_5005656413" evidence="3">
    <location>
        <begin position="23"/>
        <end position="304"/>
    </location>
</feature>
<keyword evidence="2" id="KW-1133">Transmembrane helix</keyword>
<dbReference type="Proteomes" id="UP000036681">
    <property type="component" value="Unplaced"/>
</dbReference>